<dbReference type="CDD" id="cd12148">
    <property type="entry name" value="fungal_TF_MHR"/>
    <property type="match status" value="1"/>
</dbReference>
<comment type="similarity">
    <text evidence="8">Belongs to the xlnR/xlr1 family.</text>
</comment>
<dbReference type="STRING" id="1095630.A0A2J6SVQ9"/>
<evidence type="ECO:0000256" key="8">
    <source>
        <dbReference type="ARBA" id="ARBA00037990"/>
    </source>
</evidence>
<dbReference type="InterPro" id="IPR051439">
    <property type="entry name" value="XlnR/Xlr1"/>
</dbReference>
<keyword evidence="2" id="KW-0862">Zinc</keyword>
<dbReference type="Gene3D" id="4.10.240.10">
    <property type="entry name" value="Zn(2)-C6 fungal-type DNA-binding domain"/>
    <property type="match status" value="1"/>
</dbReference>
<dbReference type="InterPro" id="IPR001138">
    <property type="entry name" value="Zn2Cys6_DnaBD"/>
</dbReference>
<evidence type="ECO:0000259" key="10">
    <source>
        <dbReference type="PROSITE" id="PS50048"/>
    </source>
</evidence>
<dbReference type="EMBL" id="KZ613856">
    <property type="protein sequence ID" value="PMD54854.1"/>
    <property type="molecule type" value="Genomic_DNA"/>
</dbReference>
<accession>A0A2J6SVQ9</accession>
<dbReference type="AlphaFoldDB" id="A0A2J6SVQ9"/>
<dbReference type="GO" id="GO:0006351">
    <property type="term" value="P:DNA-templated transcription"/>
    <property type="evidence" value="ECO:0007669"/>
    <property type="project" value="InterPro"/>
</dbReference>
<evidence type="ECO:0000256" key="6">
    <source>
        <dbReference type="ARBA" id="ARBA00023163"/>
    </source>
</evidence>
<dbReference type="InterPro" id="IPR007219">
    <property type="entry name" value="XnlR_reg_dom"/>
</dbReference>
<evidence type="ECO:0000256" key="4">
    <source>
        <dbReference type="ARBA" id="ARBA00023125"/>
    </source>
</evidence>
<feature type="region of interest" description="Disordered" evidence="9">
    <location>
        <begin position="192"/>
        <end position="231"/>
    </location>
</feature>
<dbReference type="PANTHER" id="PTHR47663">
    <property type="entry name" value="XYLANOLYTIC TRANSCRIPTIONAL ACTIVATOR XLNR-RELATED"/>
    <property type="match status" value="1"/>
</dbReference>
<dbReference type="GeneID" id="36586521"/>
<gene>
    <name evidence="11" type="ORF">K444DRAFT_596619</name>
</gene>
<name>A0A2J6SVQ9_9HELO</name>
<dbReference type="PANTHER" id="PTHR47663:SF1">
    <property type="entry name" value="XYLANOLYTIC TRANSCRIPTIONAL ACTIVATOR XLNR-RELATED"/>
    <property type="match status" value="1"/>
</dbReference>
<dbReference type="GO" id="GO:0000981">
    <property type="term" value="F:DNA-binding transcription factor activity, RNA polymerase II-specific"/>
    <property type="evidence" value="ECO:0007669"/>
    <property type="project" value="InterPro"/>
</dbReference>
<dbReference type="SUPFAM" id="SSF57701">
    <property type="entry name" value="Zn2/Cys6 DNA-binding domain"/>
    <property type="match status" value="1"/>
</dbReference>
<evidence type="ECO:0000256" key="3">
    <source>
        <dbReference type="ARBA" id="ARBA00023015"/>
    </source>
</evidence>
<sequence length="957" mass="107282">MSAQMGSRGFTYVADVADTAGAAVSQIWAVNTATATGWEPQNTEVDQMNRRDFMTQIEVRDRHQDSGEDGSAHSSLPEEYQDICGTAWPATLPGDRDLDVRQDPKPAKRGVHRMRTKRISRACDQCNASRMKCDGQQPCARCIDFEMDCAYMRPRKKRARVSMKSAAITITRQHKRPATVAIMDEAASSAHFQELSPNPGPRGDRADDDGSSISDDPSMVPPQHLQNSSNFEYYQDERDRLDSFIESMGNMPSNTVDLSQGFALQGHNAHNSLDNRPPGLAPSSNDIQSSITIQSEALPATMELGISGLPGLYSPISDDALDPNLQGPNPRLQTQCSMGAQPELKYPVLLPLVPYMTHPLTVPLACNLLEGYFSTIPGGYVPSSPFLLGHMLRRHSFLRSDTPRKCSPALLSSMLWVTAETTEEPFSSLSPTTRSRVCQTLLELTLTFLQPAVQVQNAGEARNGLPLTEHSYLRWHADGGASNATGSFDDVITFVHLATVVSAGRYKSASFRWWHSALQLAKELRLNHEASTSSVQFKDIPTQNDQWSGFSNKGGDTTWYSDDSPFVFAAPGPLLRNMTNEVVFPSAPWHLTLGNSQTFHTAEEREERRRVWWTLYILDRHLALSFNSPLVIREVDCEGMLFPDLDVRWQTPEVYSENERALTGLQQWSNSQGAHKVFSVQELTQGTFAFFIPLMSILGQIIDFQHARGHPHLGKIYRGDDIQSRFIQEVSQQLETYRHSLNELTNKHSGTYGENEISEGSSDVRFSSNIPERLEEHHAQHESDFDLQKHTVAAYGNFFVHVMYILLHGRWDLISLFEDEDSSWISQPSFFQTLNHVIAAANALDNILEFDLDFSFNPYLLGIYLLQGSFIPFVVAARCQRTTSPEVLKACESFVRAHEICVVTLHTDYQGKYRKLMRSTIAMAKGRNSKLSEDEMKRQREVLALYRWAGNGMGLGV</sequence>
<evidence type="ECO:0000256" key="5">
    <source>
        <dbReference type="ARBA" id="ARBA00023159"/>
    </source>
</evidence>
<keyword evidence="12" id="KW-1185">Reference proteome</keyword>
<feature type="compositionally biased region" description="Basic residues" evidence="9">
    <location>
        <begin position="107"/>
        <end position="116"/>
    </location>
</feature>
<dbReference type="SMART" id="SM00906">
    <property type="entry name" value="Fungal_trans"/>
    <property type="match status" value="1"/>
</dbReference>
<evidence type="ECO:0000313" key="11">
    <source>
        <dbReference type="EMBL" id="PMD54854.1"/>
    </source>
</evidence>
<protein>
    <recommendedName>
        <fullName evidence="10">Zn(2)-C6 fungal-type domain-containing protein</fullName>
    </recommendedName>
</protein>
<dbReference type="GO" id="GO:0003677">
    <property type="term" value="F:DNA binding"/>
    <property type="evidence" value="ECO:0007669"/>
    <property type="project" value="UniProtKB-KW"/>
</dbReference>
<evidence type="ECO:0000256" key="1">
    <source>
        <dbReference type="ARBA" id="ARBA00022723"/>
    </source>
</evidence>
<keyword evidence="1" id="KW-0479">Metal-binding</keyword>
<feature type="domain" description="Zn(2)-C6 fungal-type" evidence="10">
    <location>
        <begin position="122"/>
        <end position="151"/>
    </location>
</feature>
<evidence type="ECO:0000256" key="9">
    <source>
        <dbReference type="SAM" id="MobiDB-lite"/>
    </source>
</evidence>
<feature type="compositionally biased region" description="Basic and acidic residues" evidence="9">
    <location>
        <begin position="94"/>
        <end position="106"/>
    </location>
</feature>
<dbReference type="Pfam" id="PF00172">
    <property type="entry name" value="Zn_clus"/>
    <property type="match status" value="1"/>
</dbReference>
<dbReference type="InParanoid" id="A0A2J6SVQ9"/>
<keyword evidence="3" id="KW-0805">Transcription regulation</keyword>
<dbReference type="SMART" id="SM00066">
    <property type="entry name" value="GAL4"/>
    <property type="match status" value="1"/>
</dbReference>
<organism evidence="11 12">
    <name type="scientific">Hyaloscypha bicolor E</name>
    <dbReference type="NCBI Taxonomy" id="1095630"/>
    <lineage>
        <taxon>Eukaryota</taxon>
        <taxon>Fungi</taxon>
        <taxon>Dikarya</taxon>
        <taxon>Ascomycota</taxon>
        <taxon>Pezizomycotina</taxon>
        <taxon>Leotiomycetes</taxon>
        <taxon>Helotiales</taxon>
        <taxon>Hyaloscyphaceae</taxon>
        <taxon>Hyaloscypha</taxon>
        <taxon>Hyaloscypha bicolor</taxon>
    </lineage>
</organism>
<dbReference type="PROSITE" id="PS50048">
    <property type="entry name" value="ZN2_CY6_FUNGAL_2"/>
    <property type="match status" value="1"/>
</dbReference>
<dbReference type="Pfam" id="PF04082">
    <property type="entry name" value="Fungal_trans"/>
    <property type="match status" value="1"/>
</dbReference>
<dbReference type="InterPro" id="IPR036864">
    <property type="entry name" value="Zn2-C6_fun-type_DNA-bd_sf"/>
</dbReference>
<dbReference type="RefSeq" id="XP_024731758.1">
    <property type="nucleotide sequence ID" value="XM_024878444.1"/>
</dbReference>
<dbReference type="CDD" id="cd00067">
    <property type="entry name" value="GAL4"/>
    <property type="match status" value="1"/>
</dbReference>
<evidence type="ECO:0000256" key="2">
    <source>
        <dbReference type="ARBA" id="ARBA00022833"/>
    </source>
</evidence>
<dbReference type="OrthoDB" id="3362851at2759"/>
<keyword evidence="4" id="KW-0238">DNA-binding</keyword>
<keyword evidence="6" id="KW-0804">Transcription</keyword>
<reference evidence="11 12" key="1">
    <citation type="submission" date="2016-04" db="EMBL/GenBank/DDBJ databases">
        <title>A degradative enzymes factory behind the ericoid mycorrhizal symbiosis.</title>
        <authorList>
            <consortium name="DOE Joint Genome Institute"/>
            <person name="Martino E."/>
            <person name="Morin E."/>
            <person name="Grelet G."/>
            <person name="Kuo A."/>
            <person name="Kohler A."/>
            <person name="Daghino S."/>
            <person name="Barry K."/>
            <person name="Choi C."/>
            <person name="Cichocki N."/>
            <person name="Clum A."/>
            <person name="Copeland A."/>
            <person name="Hainaut M."/>
            <person name="Haridas S."/>
            <person name="Labutti K."/>
            <person name="Lindquist E."/>
            <person name="Lipzen A."/>
            <person name="Khouja H.-R."/>
            <person name="Murat C."/>
            <person name="Ohm R."/>
            <person name="Olson A."/>
            <person name="Spatafora J."/>
            <person name="Veneault-Fourrey C."/>
            <person name="Henrissat B."/>
            <person name="Grigoriev I."/>
            <person name="Martin F."/>
            <person name="Perotto S."/>
        </authorList>
    </citation>
    <scope>NUCLEOTIDE SEQUENCE [LARGE SCALE GENOMIC DNA]</scope>
    <source>
        <strain evidence="11 12">E</strain>
    </source>
</reference>
<proteinExistence type="inferred from homology"/>
<dbReference type="Proteomes" id="UP000235371">
    <property type="component" value="Unassembled WGS sequence"/>
</dbReference>
<keyword evidence="5" id="KW-0010">Activator</keyword>
<evidence type="ECO:0000256" key="7">
    <source>
        <dbReference type="ARBA" id="ARBA00023242"/>
    </source>
</evidence>
<dbReference type="GO" id="GO:0008270">
    <property type="term" value="F:zinc ion binding"/>
    <property type="evidence" value="ECO:0007669"/>
    <property type="project" value="InterPro"/>
</dbReference>
<evidence type="ECO:0000313" key="12">
    <source>
        <dbReference type="Proteomes" id="UP000235371"/>
    </source>
</evidence>
<keyword evidence="7" id="KW-0539">Nucleus</keyword>
<feature type="region of interest" description="Disordered" evidence="9">
    <location>
        <begin position="93"/>
        <end position="116"/>
    </location>
</feature>